<name>A0A0M0KQS1_9BACI</name>
<feature type="region of interest" description="Disordered" evidence="7">
    <location>
        <begin position="704"/>
        <end position="728"/>
    </location>
</feature>
<evidence type="ECO:0000256" key="5">
    <source>
        <dbReference type="ARBA" id="ARBA00023136"/>
    </source>
</evidence>
<dbReference type="Gene3D" id="2.20.70.70">
    <property type="match status" value="1"/>
</dbReference>
<accession>A0A0M0KQS1</accession>
<feature type="compositionally biased region" description="Basic and acidic residues" evidence="7">
    <location>
        <begin position="706"/>
        <end position="728"/>
    </location>
</feature>
<dbReference type="SMART" id="SM00740">
    <property type="entry name" value="PASTA"/>
    <property type="match status" value="2"/>
</dbReference>
<dbReference type="InterPro" id="IPR005311">
    <property type="entry name" value="PBP_dimer"/>
</dbReference>
<dbReference type="STRING" id="284581.AMD01_20775"/>
<dbReference type="UniPathway" id="UPA00219"/>
<evidence type="ECO:0000256" key="3">
    <source>
        <dbReference type="ARBA" id="ARBA00007171"/>
    </source>
</evidence>
<dbReference type="EMBL" id="LILC01000032">
    <property type="protein sequence ID" value="KOO40743.1"/>
    <property type="molecule type" value="Genomic_DNA"/>
</dbReference>
<dbReference type="CDD" id="cd06575">
    <property type="entry name" value="PASTA_Pbp2x-like_2"/>
    <property type="match status" value="1"/>
</dbReference>
<organism evidence="10 11">
    <name type="scientific">Priestia koreensis</name>
    <dbReference type="NCBI Taxonomy" id="284581"/>
    <lineage>
        <taxon>Bacteria</taxon>
        <taxon>Bacillati</taxon>
        <taxon>Bacillota</taxon>
        <taxon>Bacilli</taxon>
        <taxon>Bacillales</taxon>
        <taxon>Bacillaceae</taxon>
        <taxon>Priestia</taxon>
    </lineage>
</organism>
<dbReference type="Pfam" id="PF00905">
    <property type="entry name" value="Transpeptidase"/>
    <property type="match status" value="1"/>
</dbReference>
<evidence type="ECO:0000256" key="7">
    <source>
        <dbReference type="SAM" id="MobiDB-lite"/>
    </source>
</evidence>
<feature type="domain" description="PASTA" evidence="9">
    <location>
        <begin position="647"/>
        <end position="706"/>
    </location>
</feature>
<dbReference type="GO" id="GO:0071555">
    <property type="term" value="P:cell wall organization"/>
    <property type="evidence" value="ECO:0007669"/>
    <property type="project" value="TreeGrafter"/>
</dbReference>
<evidence type="ECO:0000256" key="8">
    <source>
        <dbReference type="SAM" id="Phobius"/>
    </source>
</evidence>
<dbReference type="Proteomes" id="UP000037558">
    <property type="component" value="Unassembled WGS sequence"/>
</dbReference>
<dbReference type="Pfam" id="PF03717">
    <property type="entry name" value="PBP_dimer"/>
    <property type="match status" value="1"/>
</dbReference>
<dbReference type="Pfam" id="PF03793">
    <property type="entry name" value="PASTA"/>
    <property type="match status" value="2"/>
</dbReference>
<keyword evidence="11" id="KW-1185">Reference proteome</keyword>
<keyword evidence="5 8" id="KW-0472">Membrane</keyword>
<dbReference type="PATRIC" id="fig|284581.3.peg.1483"/>
<proteinExistence type="inferred from homology"/>
<comment type="caution">
    <text evidence="10">The sequence shown here is derived from an EMBL/GenBank/DDBJ whole genome shotgun (WGS) entry which is preliminary data.</text>
</comment>
<dbReference type="Gene3D" id="3.40.710.10">
    <property type="entry name" value="DD-peptidase/beta-lactamase superfamily"/>
    <property type="match status" value="1"/>
</dbReference>
<dbReference type="SUPFAM" id="SSF54184">
    <property type="entry name" value="Penicillin-binding protein 2x (pbp-2x), c-terminal domain"/>
    <property type="match status" value="2"/>
</dbReference>
<dbReference type="PROSITE" id="PS51178">
    <property type="entry name" value="PASTA"/>
    <property type="match status" value="1"/>
</dbReference>
<sequence length="728" mass="80331">MFPKNKNINTGAAILILIFALLFFILAVRFFYIQATGKAEGETLAPIAQKKYTRQATIEGHRGTIYDRKGKPVAEDTGAYTVVAILDKKQSNYVKNPEKTAEKLAPILKMDQDDLEERLSKKGRIQVELGSKGRDISHSVKTKIENLMLPGIAFIQDSKRFYPNGVFASHIIGYAQKNEAGKIIGKMGIEEIFDKQLTESDGYVKYESAQNGLKLPNPKESIKAPKNGDNIYLTLDEQIQTFVEDALNNVAKEYEPEKAIVIVANPKTGEILGMGNRPSFDPNIRDIQNYANEALMPFEPGSTMKIFTLAAAIQEGVFHGSELYQSGVYNVPNSAPIRDHNRTGWGPITFDEGVQRSSNVAFAMLADRLGADRYRSYLHKFGLDQKTGIDIPGEKSGIISYKYKRDQLTTAFGQGSLISPIQQIQGATAIANGGKMMKPYVIKKVVDPSTNKVVEEHKPTEVGQPVTGDTAKKVLDELEKVVTSEHGTGQTFAIPGYDVAGKTGTAQIPKDNGKGYQFGHGKNIFSFMGFAPKDDPKLIVYVAVKKPKLTPQEAGSAPSALLFKSVMKNSLQYLKIDPEETKKEQNDPPAEIGVNVNSYVGEPAEEAVKDLKDKGLKPILVGKGNQVEDQDLSGERLIKGEKVFLRTNGDLTMPNLTGWSYRDVLRFSNMLELKPSRVGDGYVTSQNLKAGSPVKKNDYLIVELGRPGEDKPKEEKTEDKKKQDEPQE</sequence>
<dbReference type="InterPro" id="IPR005543">
    <property type="entry name" value="PASTA_dom"/>
</dbReference>
<dbReference type="Gene3D" id="3.90.1310.10">
    <property type="entry name" value="Penicillin-binding protein 2a (Domain 2)"/>
    <property type="match status" value="1"/>
</dbReference>
<dbReference type="GO" id="GO:0008658">
    <property type="term" value="F:penicillin binding"/>
    <property type="evidence" value="ECO:0007669"/>
    <property type="project" value="InterPro"/>
</dbReference>
<protein>
    <recommendedName>
        <fullName evidence="4">serine-type D-Ala-D-Ala carboxypeptidase</fullName>
        <ecNumber evidence="4">3.4.16.4</ecNumber>
    </recommendedName>
</protein>
<evidence type="ECO:0000259" key="9">
    <source>
        <dbReference type="PROSITE" id="PS51178"/>
    </source>
</evidence>
<dbReference type="GO" id="GO:0009252">
    <property type="term" value="P:peptidoglycan biosynthetic process"/>
    <property type="evidence" value="ECO:0007669"/>
    <property type="project" value="UniProtKB-UniPathway"/>
</dbReference>
<comment type="pathway">
    <text evidence="2">Cell wall biogenesis; peptidoglycan biosynthesis.</text>
</comment>
<comment type="subcellular location">
    <subcellularLocation>
        <location evidence="1">Membrane</location>
    </subcellularLocation>
</comment>
<dbReference type="InterPro" id="IPR012338">
    <property type="entry name" value="Beta-lactam/transpept-like"/>
</dbReference>
<keyword evidence="8" id="KW-0812">Transmembrane</keyword>
<dbReference type="OrthoDB" id="9804124at2"/>
<dbReference type="InterPro" id="IPR036138">
    <property type="entry name" value="PBP_dimer_sf"/>
</dbReference>
<evidence type="ECO:0000313" key="11">
    <source>
        <dbReference type="Proteomes" id="UP000037558"/>
    </source>
</evidence>
<evidence type="ECO:0000256" key="2">
    <source>
        <dbReference type="ARBA" id="ARBA00004752"/>
    </source>
</evidence>
<dbReference type="GO" id="GO:0009002">
    <property type="term" value="F:serine-type D-Ala-D-Ala carboxypeptidase activity"/>
    <property type="evidence" value="ECO:0007669"/>
    <property type="project" value="UniProtKB-EC"/>
</dbReference>
<dbReference type="AlphaFoldDB" id="A0A0M0KQS1"/>
<evidence type="ECO:0000256" key="1">
    <source>
        <dbReference type="ARBA" id="ARBA00004370"/>
    </source>
</evidence>
<dbReference type="CDD" id="cd06576">
    <property type="entry name" value="PASTA_Pbp2x-like_1"/>
    <property type="match status" value="1"/>
</dbReference>
<dbReference type="PANTHER" id="PTHR30627:SF26">
    <property type="entry name" value="PENICILLIN-BINDING PROTEIN 2B"/>
    <property type="match status" value="1"/>
</dbReference>
<comment type="similarity">
    <text evidence="3">Belongs to the transpeptidase family.</text>
</comment>
<dbReference type="GO" id="GO:0005886">
    <property type="term" value="C:plasma membrane"/>
    <property type="evidence" value="ECO:0007669"/>
    <property type="project" value="TreeGrafter"/>
</dbReference>
<dbReference type="SUPFAM" id="SSF56519">
    <property type="entry name" value="Penicillin binding protein dimerisation domain"/>
    <property type="match status" value="1"/>
</dbReference>
<feature type="transmembrane region" description="Helical" evidence="8">
    <location>
        <begin position="12"/>
        <end position="32"/>
    </location>
</feature>
<dbReference type="InterPro" id="IPR050515">
    <property type="entry name" value="Beta-lactam/transpept"/>
</dbReference>
<dbReference type="RefSeq" id="WP_053403377.1">
    <property type="nucleotide sequence ID" value="NZ_LILC01000032.1"/>
</dbReference>
<evidence type="ECO:0000256" key="6">
    <source>
        <dbReference type="ARBA" id="ARBA00034000"/>
    </source>
</evidence>
<dbReference type="EC" id="3.4.16.4" evidence="4"/>
<gene>
    <name evidence="10" type="ORF">AMD01_20775</name>
</gene>
<dbReference type="SUPFAM" id="SSF56601">
    <property type="entry name" value="beta-lactamase/transpeptidase-like"/>
    <property type="match status" value="1"/>
</dbReference>
<reference evidence="11" key="1">
    <citation type="submission" date="2015-08" db="EMBL/GenBank/DDBJ databases">
        <title>Fjat-14210 dsm16467.</title>
        <authorList>
            <person name="Liu B."/>
            <person name="Wang J."/>
            <person name="Zhu Y."/>
            <person name="Liu G."/>
            <person name="Chen Q."/>
            <person name="Chen Z."/>
            <person name="Lan J."/>
            <person name="Che J."/>
            <person name="Ge C."/>
            <person name="Shi H."/>
            <person name="Pan Z."/>
            <person name="Liu X."/>
        </authorList>
    </citation>
    <scope>NUCLEOTIDE SEQUENCE [LARGE SCALE GENOMIC DNA]</scope>
    <source>
        <strain evidence="11">DSM 16467</strain>
    </source>
</reference>
<evidence type="ECO:0000256" key="4">
    <source>
        <dbReference type="ARBA" id="ARBA00012448"/>
    </source>
</evidence>
<dbReference type="InterPro" id="IPR001460">
    <property type="entry name" value="PCN-bd_Tpept"/>
</dbReference>
<comment type="catalytic activity">
    <reaction evidence="6">
        <text>Preferential cleavage: (Ac)2-L-Lys-D-Ala-|-D-Ala. Also transpeptidation of peptidyl-alanyl moieties that are N-acyl substituents of D-alanine.</text>
        <dbReference type="EC" id="3.4.16.4"/>
    </reaction>
</comment>
<dbReference type="Gene3D" id="3.30.70.2110">
    <property type="match status" value="1"/>
</dbReference>
<dbReference type="PANTHER" id="PTHR30627">
    <property type="entry name" value="PEPTIDOGLYCAN D,D-TRANSPEPTIDASE"/>
    <property type="match status" value="1"/>
</dbReference>
<keyword evidence="8" id="KW-1133">Transmembrane helix</keyword>
<evidence type="ECO:0000313" key="10">
    <source>
        <dbReference type="EMBL" id="KOO40743.1"/>
    </source>
</evidence>